<dbReference type="GO" id="GO:0046295">
    <property type="term" value="P:glycolate biosynthetic process"/>
    <property type="evidence" value="ECO:0007669"/>
    <property type="project" value="UniProtKB-UniRule"/>
</dbReference>
<evidence type="ECO:0000256" key="6">
    <source>
        <dbReference type="ARBA" id="ARBA00022723"/>
    </source>
</evidence>
<dbReference type="UniPathway" id="UPA00865">
    <property type="reaction ID" value="UER00834"/>
</dbReference>
<evidence type="ECO:0000313" key="14">
    <source>
        <dbReference type="Proteomes" id="UP000494205"/>
    </source>
</evidence>
<reference evidence="11 14" key="2">
    <citation type="submission" date="2020-04" db="EMBL/GenBank/DDBJ databases">
        <authorList>
            <person name="De Canck E."/>
        </authorList>
    </citation>
    <scope>NUCLEOTIDE SEQUENCE [LARGE SCALE GENOMIC DNA]</scope>
    <source>
        <strain evidence="11 14">LMG 27174</strain>
    </source>
</reference>
<comment type="cofactor">
    <cofactor evidence="2 10">
        <name>Mg(2+)</name>
        <dbReference type="ChEBI" id="CHEBI:18420"/>
    </cofactor>
</comment>
<evidence type="ECO:0000256" key="2">
    <source>
        <dbReference type="ARBA" id="ARBA00001946"/>
    </source>
</evidence>
<comment type="catalytic activity">
    <reaction evidence="1 10">
        <text>2-phosphoglycolate + H2O = glycolate + phosphate</text>
        <dbReference type="Rhea" id="RHEA:14369"/>
        <dbReference type="ChEBI" id="CHEBI:15377"/>
        <dbReference type="ChEBI" id="CHEBI:29805"/>
        <dbReference type="ChEBI" id="CHEBI:43474"/>
        <dbReference type="ChEBI" id="CHEBI:58033"/>
        <dbReference type="EC" id="3.1.3.18"/>
    </reaction>
</comment>
<feature type="active site" description="Nucleophile" evidence="10">
    <location>
        <position position="23"/>
    </location>
</feature>
<dbReference type="EMBL" id="CADIJZ010000009">
    <property type="protein sequence ID" value="CAB3683819.1"/>
    <property type="molecule type" value="Genomic_DNA"/>
</dbReference>
<feature type="binding site" evidence="10">
    <location>
        <position position="23"/>
    </location>
    <ligand>
        <name>Mg(2+)</name>
        <dbReference type="ChEBI" id="CHEBI:18420"/>
    </ligand>
</feature>
<comment type="pathway">
    <text evidence="3 10">Organic acid metabolism; glycolate biosynthesis; glycolate from 2-phosphoglycolate: step 1/1.</text>
</comment>
<dbReference type="InterPro" id="IPR006439">
    <property type="entry name" value="HAD-SF_hydro_IA"/>
</dbReference>
<dbReference type="InterPro" id="IPR023198">
    <property type="entry name" value="PGP-like_dom2"/>
</dbReference>
<evidence type="ECO:0000256" key="8">
    <source>
        <dbReference type="ARBA" id="ARBA00022842"/>
    </source>
</evidence>
<organism evidence="11 14">
    <name type="scientific">Paraburkholderia rhynchosiae</name>
    <dbReference type="NCBI Taxonomy" id="487049"/>
    <lineage>
        <taxon>Bacteria</taxon>
        <taxon>Pseudomonadati</taxon>
        <taxon>Pseudomonadota</taxon>
        <taxon>Betaproteobacteria</taxon>
        <taxon>Burkholderiales</taxon>
        <taxon>Burkholderiaceae</taxon>
        <taxon>Paraburkholderia</taxon>
    </lineage>
</organism>
<dbReference type="Gene3D" id="3.40.50.1000">
    <property type="entry name" value="HAD superfamily/HAD-like"/>
    <property type="match status" value="1"/>
</dbReference>
<feature type="binding site" evidence="10">
    <location>
        <position position="25"/>
    </location>
    <ligand>
        <name>Mg(2+)</name>
        <dbReference type="ChEBI" id="CHEBI:18420"/>
    </ligand>
</feature>
<name>A0A2N7WM80_9BURK</name>
<dbReference type="Pfam" id="PF00702">
    <property type="entry name" value="Hydrolase"/>
    <property type="match status" value="1"/>
</dbReference>
<dbReference type="GO" id="GO:0006281">
    <property type="term" value="P:DNA repair"/>
    <property type="evidence" value="ECO:0007669"/>
    <property type="project" value="TreeGrafter"/>
</dbReference>
<keyword evidence="13" id="KW-1185">Reference proteome</keyword>
<dbReference type="NCBIfam" id="TIGR01509">
    <property type="entry name" value="HAD-SF-IA-v3"/>
    <property type="match status" value="1"/>
</dbReference>
<dbReference type="NCBIfam" id="TIGR01449">
    <property type="entry name" value="PGP_bact"/>
    <property type="match status" value="1"/>
</dbReference>
<dbReference type="OrthoDB" id="9807630at2"/>
<dbReference type="NCBIfam" id="TIGR01549">
    <property type="entry name" value="HAD-SF-IA-v1"/>
    <property type="match status" value="1"/>
</dbReference>
<proteinExistence type="inferred from homology"/>
<evidence type="ECO:0000256" key="10">
    <source>
        <dbReference type="HAMAP-Rule" id="MF_00495"/>
    </source>
</evidence>
<dbReference type="SFLD" id="SFLDS00003">
    <property type="entry name" value="Haloacid_Dehalogenase"/>
    <property type="match status" value="1"/>
</dbReference>
<keyword evidence="6 10" id="KW-0479">Metal-binding</keyword>
<dbReference type="EMBL" id="PNXY01000008">
    <property type="protein sequence ID" value="PMS30569.1"/>
    <property type="molecule type" value="Genomic_DNA"/>
</dbReference>
<comment type="function">
    <text evidence="10">Specifically catalyzes the dephosphorylation of 2-phosphoglycolate. Is involved in the dissimilation of the intracellular 2-phosphoglycolate formed during the DNA repair of 3'-phosphoglycolate ends, a major class of DNA lesions induced by oxidative stress.</text>
</comment>
<dbReference type="SUPFAM" id="SSF56784">
    <property type="entry name" value="HAD-like"/>
    <property type="match status" value="1"/>
</dbReference>
<keyword evidence="7 10" id="KW-0378">Hydrolase</keyword>
<feature type="binding site" evidence="10">
    <location>
        <position position="184"/>
    </location>
    <ligand>
        <name>Mg(2+)</name>
        <dbReference type="ChEBI" id="CHEBI:18420"/>
    </ligand>
</feature>
<dbReference type="InterPro" id="IPR037512">
    <property type="entry name" value="PGPase_prok"/>
</dbReference>
<keyword evidence="8 10" id="KW-0460">Magnesium</keyword>
<dbReference type="GO" id="GO:0005975">
    <property type="term" value="P:carbohydrate metabolic process"/>
    <property type="evidence" value="ECO:0007669"/>
    <property type="project" value="InterPro"/>
</dbReference>
<dbReference type="Proteomes" id="UP000235659">
    <property type="component" value="Unassembled WGS sequence"/>
</dbReference>
<dbReference type="InterPro" id="IPR050155">
    <property type="entry name" value="HAD-like_hydrolase_sf"/>
</dbReference>
<dbReference type="PANTHER" id="PTHR43434:SF1">
    <property type="entry name" value="PHOSPHOGLYCOLATE PHOSPHATASE"/>
    <property type="match status" value="1"/>
</dbReference>
<evidence type="ECO:0000313" key="13">
    <source>
        <dbReference type="Proteomes" id="UP000235659"/>
    </source>
</evidence>
<dbReference type="Proteomes" id="UP000494205">
    <property type="component" value="Unassembled WGS sequence"/>
</dbReference>
<evidence type="ECO:0000256" key="5">
    <source>
        <dbReference type="ARBA" id="ARBA00013078"/>
    </source>
</evidence>
<dbReference type="HAMAP" id="MF_00495">
    <property type="entry name" value="GPH_hydrolase_bact"/>
    <property type="match status" value="1"/>
</dbReference>
<dbReference type="EC" id="3.1.3.18" evidence="5 10"/>
<evidence type="ECO:0000256" key="7">
    <source>
        <dbReference type="ARBA" id="ARBA00022801"/>
    </source>
</evidence>
<dbReference type="GO" id="GO:0005829">
    <property type="term" value="C:cytosol"/>
    <property type="evidence" value="ECO:0007669"/>
    <property type="project" value="TreeGrafter"/>
</dbReference>
<evidence type="ECO:0000256" key="4">
    <source>
        <dbReference type="ARBA" id="ARBA00006171"/>
    </source>
</evidence>
<dbReference type="PRINTS" id="PR00413">
    <property type="entry name" value="HADHALOGNASE"/>
</dbReference>
<dbReference type="InterPro" id="IPR036412">
    <property type="entry name" value="HAD-like_sf"/>
</dbReference>
<dbReference type="InterPro" id="IPR023214">
    <property type="entry name" value="HAD_sf"/>
</dbReference>
<dbReference type="SFLD" id="SFLDG01129">
    <property type="entry name" value="C1.5:_HAD__Beta-PGM__Phosphata"/>
    <property type="match status" value="1"/>
</dbReference>
<reference evidence="12 13" key="1">
    <citation type="submission" date="2018-01" db="EMBL/GenBank/DDBJ databases">
        <title>Whole genome analyses suggest that Burkholderia sensu lato contains two further novel genera in the rhizoxinica-symbiotica group Mycetohabitans gen. nov., and Trinickia gen. nov.: implications for the evolution of diazotrophy and nodulation in the Burkholderiaceae.</title>
        <authorList>
            <person name="Estrada-de los Santos P."/>
            <person name="Palmer M."/>
            <person name="Chavez-Ramirez B."/>
            <person name="Beukes C."/>
            <person name="Steenkamp E.T."/>
            <person name="Hirsch A.M."/>
            <person name="Manyaka P."/>
            <person name="Maluk M."/>
            <person name="Lafos M."/>
            <person name="Crook M."/>
            <person name="Gross E."/>
            <person name="Simon M.F."/>
            <person name="Bueno dos Reis Junior F."/>
            <person name="Poole P.S."/>
            <person name="Venter S.N."/>
            <person name="James E.K."/>
        </authorList>
    </citation>
    <scope>NUCLEOTIDE SEQUENCE [LARGE SCALE GENOMIC DNA]</scope>
    <source>
        <strain evidence="12 13">WSM 3937</strain>
    </source>
</reference>
<evidence type="ECO:0000256" key="9">
    <source>
        <dbReference type="ARBA" id="ARBA00023277"/>
    </source>
</evidence>
<dbReference type="PANTHER" id="PTHR43434">
    <property type="entry name" value="PHOSPHOGLYCOLATE PHOSPHATASE"/>
    <property type="match status" value="1"/>
</dbReference>
<sequence>MSKQPSFAAQMQPQMQTRAVLIDLDGTMIHTAPDIVEAASRMLAEFGAPPLPFGTVSGFIGKGVPNLVRRTLEAAELDRRVDVSEALAVFHRHYEETNGCIGHVFPYVVTGLAELRRLGYRLACVTNKPEALAAPLLLMTGLASYLDVLVAGDSIDSMKPAPEPLWHACRLLGVDAECSVLVGDSPVDVTAAKAAGLPVFIVSYGYGGPDGAAALQCDALIDSLGEMPALLAARDDKLRVS</sequence>
<evidence type="ECO:0000256" key="1">
    <source>
        <dbReference type="ARBA" id="ARBA00000830"/>
    </source>
</evidence>
<dbReference type="GO" id="GO:0046872">
    <property type="term" value="F:metal ion binding"/>
    <property type="evidence" value="ECO:0007669"/>
    <property type="project" value="UniProtKB-KW"/>
</dbReference>
<evidence type="ECO:0000313" key="11">
    <source>
        <dbReference type="EMBL" id="CAB3683819.1"/>
    </source>
</evidence>
<gene>
    <name evidence="11" type="primary">cbbZP_1</name>
    <name evidence="12" type="synonym">gph</name>
    <name evidence="12" type="ORF">C0Z16_13450</name>
    <name evidence="11" type="ORF">LMG27174_02795</name>
</gene>
<evidence type="ECO:0000256" key="3">
    <source>
        <dbReference type="ARBA" id="ARBA00004818"/>
    </source>
</evidence>
<evidence type="ECO:0000313" key="12">
    <source>
        <dbReference type="EMBL" id="PMS30569.1"/>
    </source>
</evidence>
<keyword evidence="9 10" id="KW-0119">Carbohydrate metabolism</keyword>
<comment type="similarity">
    <text evidence="4 10">Belongs to the HAD-like hydrolase superfamily. CbbY/CbbZ/Gph/YieH family.</text>
</comment>
<accession>A0A2N7WM80</accession>
<dbReference type="AlphaFoldDB" id="A0A2N7WM80"/>
<protein>
    <recommendedName>
        <fullName evidence="5 10">Phosphoglycolate phosphatase</fullName>
        <shortName evidence="10">PGP</shortName>
        <shortName evidence="10">PGPase</shortName>
        <ecNumber evidence="5 10">3.1.3.18</ecNumber>
    </recommendedName>
</protein>
<dbReference type="GO" id="GO:0008967">
    <property type="term" value="F:phosphoglycolate phosphatase activity"/>
    <property type="evidence" value="ECO:0007669"/>
    <property type="project" value="UniProtKB-UniRule"/>
</dbReference>
<dbReference type="Gene3D" id="1.10.150.240">
    <property type="entry name" value="Putative phosphatase, domain 2"/>
    <property type="match status" value="1"/>
</dbReference>